<dbReference type="Gene3D" id="3.90.1200.10">
    <property type="match status" value="1"/>
</dbReference>
<dbReference type="InterPro" id="IPR052898">
    <property type="entry name" value="ACAD10-like"/>
</dbReference>
<evidence type="ECO:0000313" key="3">
    <source>
        <dbReference type="Proteomes" id="UP000284006"/>
    </source>
</evidence>
<dbReference type="CDD" id="cd05154">
    <property type="entry name" value="ACAD10_11_N-like"/>
    <property type="match status" value="1"/>
</dbReference>
<dbReference type="GO" id="GO:0016740">
    <property type="term" value="F:transferase activity"/>
    <property type="evidence" value="ECO:0007669"/>
    <property type="project" value="UniProtKB-KW"/>
</dbReference>
<dbReference type="InterPro" id="IPR011009">
    <property type="entry name" value="Kinase-like_dom_sf"/>
</dbReference>
<dbReference type="Gene3D" id="3.30.200.20">
    <property type="entry name" value="Phosphorylase Kinase, domain 1"/>
    <property type="match status" value="1"/>
</dbReference>
<proteinExistence type="predicted"/>
<reference evidence="2 3" key="1">
    <citation type="submission" date="2018-09" db="EMBL/GenBank/DDBJ databases">
        <authorList>
            <person name="Zhu H."/>
        </authorList>
    </citation>
    <scope>NUCLEOTIDE SEQUENCE [LARGE SCALE GENOMIC DNA]</scope>
    <source>
        <strain evidence="2 3">K1S02-61</strain>
    </source>
</reference>
<dbReference type="SUPFAM" id="SSF56112">
    <property type="entry name" value="Protein kinase-like (PK-like)"/>
    <property type="match status" value="1"/>
</dbReference>
<protein>
    <submittedName>
        <fullName evidence="2">Phosphotransferase family protein</fullName>
    </submittedName>
</protein>
<keyword evidence="2" id="KW-0808">Transferase</keyword>
<name>A0A418Y0R5_9BURK</name>
<dbReference type="AlphaFoldDB" id="A0A418Y0R5"/>
<dbReference type="Pfam" id="PF01636">
    <property type="entry name" value="APH"/>
    <property type="match status" value="1"/>
</dbReference>
<keyword evidence="3" id="KW-1185">Reference proteome</keyword>
<gene>
    <name evidence="2" type="ORF">D3872_09650</name>
</gene>
<dbReference type="OrthoDB" id="3806873at2"/>
<dbReference type="InterPro" id="IPR041726">
    <property type="entry name" value="ACAD10_11_N"/>
</dbReference>
<dbReference type="EMBL" id="QYUP01000092">
    <property type="protein sequence ID" value="RJG18862.1"/>
    <property type="molecule type" value="Genomic_DNA"/>
</dbReference>
<sequence>MNAAIGLPFAAAPLEAWLRRHLPGVAGPMRVQRISGGQSNPTFFIDFDNRALVLRKQPPGELLPSAHAIDREYQVLQALGDTNVPVPRAVLFCADREVIGTPFYLMEKLEGRVLPDYALPEIARADRRAYFFAMADTMARLHAVDWDAVGLAGYGRPENFFERQVARWTRQWHASKGAENADIDRLIAWLPANIPADTRSCIAHGDFRLGNLMFHPTEPRVIAVLDWELSTLGHPLADASYSCMAWHMAPQEFHGIRGLDLEALGIPSQDEYLAHYRLCGGHPEAVSNFHMAFSLFRFAVILEGVAARARQGISASDDAHEVGAQAAAFARQAVSLLEDAA</sequence>
<dbReference type="Proteomes" id="UP000284006">
    <property type="component" value="Unassembled WGS sequence"/>
</dbReference>
<comment type="caution">
    <text evidence="2">The sequence shown here is derived from an EMBL/GenBank/DDBJ whole genome shotgun (WGS) entry which is preliminary data.</text>
</comment>
<dbReference type="PANTHER" id="PTHR47829">
    <property type="entry name" value="HYDROLASE, PUTATIVE (AFU_ORTHOLOGUE AFUA_1G12880)-RELATED"/>
    <property type="match status" value="1"/>
</dbReference>
<evidence type="ECO:0000259" key="1">
    <source>
        <dbReference type="Pfam" id="PF01636"/>
    </source>
</evidence>
<accession>A0A418Y0R5</accession>
<feature type="domain" description="Aminoglycoside phosphotransferase" evidence="1">
    <location>
        <begin position="31"/>
        <end position="252"/>
    </location>
</feature>
<dbReference type="PANTHER" id="PTHR47829:SF3">
    <property type="entry name" value="AMINOGLYCOSIDE PHOSPHOTRANSFERASE DOMAIN-CONTAINING PROTEIN"/>
    <property type="match status" value="1"/>
</dbReference>
<dbReference type="InterPro" id="IPR002575">
    <property type="entry name" value="Aminoglycoside_PTrfase"/>
</dbReference>
<evidence type="ECO:0000313" key="2">
    <source>
        <dbReference type="EMBL" id="RJG18862.1"/>
    </source>
</evidence>
<organism evidence="2 3">
    <name type="scientific">Massilia cavernae</name>
    <dbReference type="NCBI Taxonomy" id="2320864"/>
    <lineage>
        <taxon>Bacteria</taxon>
        <taxon>Pseudomonadati</taxon>
        <taxon>Pseudomonadota</taxon>
        <taxon>Betaproteobacteria</taxon>
        <taxon>Burkholderiales</taxon>
        <taxon>Oxalobacteraceae</taxon>
        <taxon>Telluria group</taxon>
        <taxon>Massilia</taxon>
    </lineage>
</organism>